<protein>
    <submittedName>
        <fullName evidence="2">Uncharacterized protein</fullName>
    </submittedName>
</protein>
<reference evidence="2" key="1">
    <citation type="submission" date="2023-10" db="EMBL/GenBank/DDBJ databases">
        <title>Genome assemblies of two species of porcelain crab, Petrolisthes cinctipes and Petrolisthes manimaculis (Anomura: Porcellanidae).</title>
        <authorList>
            <person name="Angst P."/>
        </authorList>
    </citation>
    <scope>NUCLEOTIDE SEQUENCE</scope>
    <source>
        <strain evidence="2">PB745_01</strain>
        <tissue evidence="2">Gill</tissue>
    </source>
</reference>
<evidence type="ECO:0000256" key="1">
    <source>
        <dbReference type="SAM" id="MobiDB-lite"/>
    </source>
</evidence>
<name>A0AAE1FMK6_PETCI</name>
<dbReference type="AlphaFoldDB" id="A0AAE1FMK6"/>
<accession>A0AAE1FMK6</accession>
<dbReference type="EMBL" id="JAWQEG010001734">
    <property type="protein sequence ID" value="KAK3877018.1"/>
    <property type="molecule type" value="Genomic_DNA"/>
</dbReference>
<sequence>MFLGKKKTTVESALEMITIGEHIHKSWKENRTETRNAPEILKLDWHVIKQRVTTNSINGDAGDTSQTDKTPPMYRTDRSSRMLSVQGNIQSSDVLMVARGRKDPKIYLGVDVLMVIYLCIGGPRGTRVAQHAIISVIYLRPRVPS</sequence>
<proteinExistence type="predicted"/>
<gene>
    <name evidence="2" type="ORF">Pcinc_018234</name>
</gene>
<keyword evidence="3" id="KW-1185">Reference proteome</keyword>
<evidence type="ECO:0000313" key="2">
    <source>
        <dbReference type="EMBL" id="KAK3877018.1"/>
    </source>
</evidence>
<evidence type="ECO:0000313" key="3">
    <source>
        <dbReference type="Proteomes" id="UP001286313"/>
    </source>
</evidence>
<feature type="region of interest" description="Disordered" evidence="1">
    <location>
        <begin position="56"/>
        <end position="80"/>
    </location>
</feature>
<feature type="compositionally biased region" description="Polar residues" evidence="1">
    <location>
        <begin position="56"/>
        <end position="69"/>
    </location>
</feature>
<comment type="caution">
    <text evidence="2">The sequence shown here is derived from an EMBL/GenBank/DDBJ whole genome shotgun (WGS) entry which is preliminary data.</text>
</comment>
<dbReference type="Proteomes" id="UP001286313">
    <property type="component" value="Unassembled WGS sequence"/>
</dbReference>
<organism evidence="2 3">
    <name type="scientific">Petrolisthes cinctipes</name>
    <name type="common">Flat porcelain crab</name>
    <dbReference type="NCBI Taxonomy" id="88211"/>
    <lineage>
        <taxon>Eukaryota</taxon>
        <taxon>Metazoa</taxon>
        <taxon>Ecdysozoa</taxon>
        <taxon>Arthropoda</taxon>
        <taxon>Crustacea</taxon>
        <taxon>Multicrustacea</taxon>
        <taxon>Malacostraca</taxon>
        <taxon>Eumalacostraca</taxon>
        <taxon>Eucarida</taxon>
        <taxon>Decapoda</taxon>
        <taxon>Pleocyemata</taxon>
        <taxon>Anomura</taxon>
        <taxon>Galatheoidea</taxon>
        <taxon>Porcellanidae</taxon>
        <taxon>Petrolisthes</taxon>
    </lineage>
</organism>